<dbReference type="AlphaFoldDB" id="A0A9X7YN98"/>
<dbReference type="EMBL" id="CP046056">
    <property type="protein sequence ID" value="QQD24465.1"/>
    <property type="molecule type" value="Genomic_DNA"/>
</dbReference>
<dbReference type="Proteomes" id="UP000596074">
    <property type="component" value="Chromosome"/>
</dbReference>
<keyword evidence="2" id="KW-1185">Reference proteome</keyword>
<accession>A0A9X7YN98</accession>
<sequence>MSNARIVKKLHSRYLADFFIECSQDPEWEKKLRELKIEDKLNTAEAGFPEDFQAFFPETNGMDLEYSVERVTLADVPRAASCWWPVEENTHYYMAYPTQFPQTSIYMAIDFTDGHEHCC</sequence>
<evidence type="ECO:0000313" key="1">
    <source>
        <dbReference type="EMBL" id="QQD24465.1"/>
    </source>
</evidence>
<organism evidence="1 2">
    <name type="scientific">Venatoribacter cucullus</name>
    <dbReference type="NCBI Taxonomy" id="2661630"/>
    <lineage>
        <taxon>Bacteria</taxon>
        <taxon>Pseudomonadati</taxon>
        <taxon>Pseudomonadota</taxon>
        <taxon>Gammaproteobacteria</taxon>
        <taxon>Oceanospirillales</taxon>
        <taxon>Oceanospirillaceae</taxon>
        <taxon>Venatoribacter</taxon>
    </lineage>
</organism>
<name>A0A9X7YN98_9GAMM</name>
<proteinExistence type="predicted"/>
<protein>
    <submittedName>
        <fullName evidence="1">Uncharacterized protein</fullName>
    </submittedName>
</protein>
<dbReference type="KEGG" id="vcw:GJQ55_08250"/>
<evidence type="ECO:0000313" key="2">
    <source>
        <dbReference type="Proteomes" id="UP000596074"/>
    </source>
</evidence>
<dbReference type="RefSeq" id="WP_228344512.1">
    <property type="nucleotide sequence ID" value="NZ_CP046056.1"/>
</dbReference>
<gene>
    <name evidence="1" type="ORF">GJQ55_08250</name>
</gene>
<reference evidence="1 2" key="1">
    <citation type="submission" date="2019-11" db="EMBL/GenBank/DDBJ databases">
        <title>Venatorbacter sp. nov. a predator of Campylobacter and other Gram-negative bacteria.</title>
        <authorList>
            <person name="Saeedi A."/>
            <person name="Cummings N.J."/>
            <person name="Connerton I.F."/>
            <person name="Connerton P.L."/>
        </authorList>
    </citation>
    <scope>NUCLEOTIDE SEQUENCE [LARGE SCALE GENOMIC DNA]</scope>
    <source>
        <strain evidence="1">XL5</strain>
    </source>
</reference>